<dbReference type="GO" id="GO:0008168">
    <property type="term" value="F:methyltransferase activity"/>
    <property type="evidence" value="ECO:0007669"/>
    <property type="project" value="UniProtKB-KW"/>
</dbReference>
<gene>
    <name evidence="2" type="ORF">QWZ15_08540</name>
</gene>
<dbReference type="Proteomes" id="UP001236663">
    <property type="component" value="Unassembled WGS sequence"/>
</dbReference>
<dbReference type="InterPro" id="IPR029063">
    <property type="entry name" value="SAM-dependent_MTases_sf"/>
</dbReference>
<evidence type="ECO:0000313" key="3">
    <source>
        <dbReference type="Proteomes" id="UP001236663"/>
    </source>
</evidence>
<feature type="domain" description="Methyltransferase type 12" evidence="1">
    <location>
        <begin position="56"/>
        <end position="154"/>
    </location>
</feature>
<dbReference type="PANTHER" id="PTHR43861:SF1">
    <property type="entry name" value="TRANS-ACONITATE 2-METHYLTRANSFERASE"/>
    <property type="match status" value="1"/>
</dbReference>
<keyword evidence="3" id="KW-1185">Reference proteome</keyword>
<keyword evidence="2" id="KW-0808">Transferase</keyword>
<dbReference type="EMBL" id="JAUFQS010000007">
    <property type="protein sequence ID" value="MDN3687875.1"/>
    <property type="molecule type" value="Genomic_DNA"/>
</dbReference>
<dbReference type="RefSeq" id="WP_163384318.1">
    <property type="nucleotide sequence ID" value="NZ_JAUFQS010000007.1"/>
</dbReference>
<dbReference type="SUPFAM" id="SSF53335">
    <property type="entry name" value="S-adenosyl-L-methionine-dependent methyltransferases"/>
    <property type="match status" value="1"/>
</dbReference>
<protein>
    <submittedName>
        <fullName evidence="2">Methyltransferase domain-containing protein</fullName>
    </submittedName>
</protein>
<dbReference type="Pfam" id="PF08242">
    <property type="entry name" value="Methyltransf_12"/>
    <property type="match status" value="1"/>
</dbReference>
<dbReference type="InterPro" id="IPR013217">
    <property type="entry name" value="Methyltransf_12"/>
</dbReference>
<sequence length="243" mass="27440">MQNKSSIEDIRKRFDQDVDRFSNLDTGQEATMDAPLSMELIANAVVVTNPQAKSMLDIGSGAGNLSLKILQYLPQVDCDLLDLSQPMLNKAYDRVSWATTGKVDTIQSDIRDAQLTENKYDIIVAAAVLHHLRGVSDWEHVFEKIFKLLAPGGSFWISDLVSHDDAKMQEMMWNRYARYLESIGGLDYRKKVFDYIEKEDSPRSLPFQLDLMKKVGFTQLEVLHKNCCFAAFGGKKPLDNLAG</sequence>
<name>A0ABT8C5W4_9BACT</name>
<dbReference type="PANTHER" id="PTHR43861">
    <property type="entry name" value="TRANS-ACONITATE 2-METHYLTRANSFERASE-RELATED"/>
    <property type="match status" value="1"/>
</dbReference>
<comment type="caution">
    <text evidence="2">The sequence shown here is derived from an EMBL/GenBank/DDBJ whole genome shotgun (WGS) entry which is preliminary data.</text>
</comment>
<evidence type="ECO:0000259" key="1">
    <source>
        <dbReference type="Pfam" id="PF08242"/>
    </source>
</evidence>
<proteinExistence type="predicted"/>
<reference evidence="3" key="1">
    <citation type="journal article" date="2019" name="Int. J. Syst. Evol. Microbiol.">
        <title>The Global Catalogue of Microorganisms (GCM) 10K type strain sequencing project: providing services to taxonomists for standard genome sequencing and annotation.</title>
        <authorList>
            <consortium name="The Broad Institute Genomics Platform"/>
            <consortium name="The Broad Institute Genome Sequencing Center for Infectious Disease"/>
            <person name="Wu L."/>
            <person name="Ma J."/>
        </authorList>
    </citation>
    <scope>NUCLEOTIDE SEQUENCE [LARGE SCALE GENOMIC DNA]</scope>
    <source>
        <strain evidence="3">CECT 7706</strain>
    </source>
</reference>
<dbReference type="CDD" id="cd02440">
    <property type="entry name" value="AdoMet_MTases"/>
    <property type="match status" value="1"/>
</dbReference>
<evidence type="ECO:0000313" key="2">
    <source>
        <dbReference type="EMBL" id="MDN3687875.1"/>
    </source>
</evidence>
<dbReference type="GO" id="GO:0032259">
    <property type="term" value="P:methylation"/>
    <property type="evidence" value="ECO:0007669"/>
    <property type="project" value="UniProtKB-KW"/>
</dbReference>
<accession>A0ABT8C5W4</accession>
<organism evidence="2 3">
    <name type="scientific">Cyclobacterium jeungdonense</name>
    <dbReference type="NCBI Taxonomy" id="708087"/>
    <lineage>
        <taxon>Bacteria</taxon>
        <taxon>Pseudomonadati</taxon>
        <taxon>Bacteroidota</taxon>
        <taxon>Cytophagia</taxon>
        <taxon>Cytophagales</taxon>
        <taxon>Cyclobacteriaceae</taxon>
        <taxon>Cyclobacterium</taxon>
    </lineage>
</organism>
<keyword evidence="2" id="KW-0489">Methyltransferase</keyword>
<dbReference type="Gene3D" id="3.40.50.150">
    <property type="entry name" value="Vaccinia Virus protein VP39"/>
    <property type="match status" value="1"/>
</dbReference>